<dbReference type="CDD" id="cd01741">
    <property type="entry name" value="GATase1_1"/>
    <property type="match status" value="1"/>
</dbReference>
<dbReference type="InterPro" id="IPR029062">
    <property type="entry name" value="Class_I_gatase-like"/>
</dbReference>
<feature type="domain" description="Glutamine amidotransferase" evidence="1">
    <location>
        <begin position="46"/>
        <end position="184"/>
    </location>
</feature>
<organism evidence="2 3">
    <name type="scientific">Ornithinicoccus hortensis</name>
    <dbReference type="NCBI Taxonomy" id="82346"/>
    <lineage>
        <taxon>Bacteria</taxon>
        <taxon>Bacillati</taxon>
        <taxon>Actinomycetota</taxon>
        <taxon>Actinomycetes</taxon>
        <taxon>Micrococcales</taxon>
        <taxon>Intrasporangiaceae</taxon>
        <taxon>Ornithinicoccus</taxon>
    </lineage>
</organism>
<dbReference type="InterPro" id="IPR044992">
    <property type="entry name" value="ChyE-like"/>
</dbReference>
<dbReference type="GO" id="GO:0005829">
    <property type="term" value="C:cytosol"/>
    <property type="evidence" value="ECO:0007669"/>
    <property type="project" value="TreeGrafter"/>
</dbReference>
<dbReference type="PANTHER" id="PTHR42695:SF5">
    <property type="entry name" value="GLUTAMINE AMIDOTRANSFERASE YLR126C-RELATED"/>
    <property type="match status" value="1"/>
</dbReference>
<dbReference type="AlphaFoldDB" id="A0A542YPZ0"/>
<dbReference type="SUPFAM" id="SSF52317">
    <property type="entry name" value="Class I glutamine amidotransferase-like"/>
    <property type="match status" value="1"/>
</dbReference>
<dbReference type="GO" id="GO:0016740">
    <property type="term" value="F:transferase activity"/>
    <property type="evidence" value="ECO:0007669"/>
    <property type="project" value="UniProtKB-KW"/>
</dbReference>
<keyword evidence="3" id="KW-1185">Reference proteome</keyword>
<evidence type="ECO:0000259" key="1">
    <source>
        <dbReference type="Pfam" id="PF00117"/>
    </source>
</evidence>
<protein>
    <submittedName>
        <fullName evidence="2">GMP synthase-like glutamine amidotransferase</fullName>
    </submittedName>
</protein>
<dbReference type="OrthoDB" id="5196541at2"/>
<comment type="caution">
    <text evidence="2">The sequence shown here is derived from an EMBL/GenBank/DDBJ whole genome shotgun (WGS) entry which is preliminary data.</text>
</comment>
<name>A0A542YPZ0_9MICO</name>
<dbReference type="Pfam" id="PF00117">
    <property type="entry name" value="GATase"/>
    <property type="match status" value="1"/>
</dbReference>
<evidence type="ECO:0000313" key="3">
    <source>
        <dbReference type="Proteomes" id="UP000319516"/>
    </source>
</evidence>
<dbReference type="PROSITE" id="PS51273">
    <property type="entry name" value="GATASE_TYPE_1"/>
    <property type="match status" value="1"/>
</dbReference>
<evidence type="ECO:0000313" key="2">
    <source>
        <dbReference type="EMBL" id="TQL50121.1"/>
    </source>
</evidence>
<dbReference type="RefSeq" id="WP_141784300.1">
    <property type="nucleotide sequence ID" value="NZ_BAAAIK010000004.1"/>
</dbReference>
<keyword evidence="2" id="KW-0808">Transferase</keyword>
<dbReference type="PRINTS" id="PR00096">
    <property type="entry name" value="GATASE"/>
</dbReference>
<accession>A0A542YPZ0</accession>
<keyword evidence="2" id="KW-0315">Glutamine amidotransferase</keyword>
<dbReference type="InterPro" id="IPR017926">
    <property type="entry name" value="GATASE"/>
</dbReference>
<dbReference type="Gene3D" id="3.40.50.880">
    <property type="match status" value="1"/>
</dbReference>
<dbReference type="Proteomes" id="UP000319516">
    <property type="component" value="Unassembled WGS sequence"/>
</dbReference>
<gene>
    <name evidence="2" type="ORF">FB467_1224</name>
</gene>
<dbReference type="PANTHER" id="PTHR42695">
    <property type="entry name" value="GLUTAMINE AMIDOTRANSFERASE YLR126C-RELATED"/>
    <property type="match status" value="1"/>
</dbReference>
<proteinExistence type="predicted"/>
<dbReference type="EMBL" id="VFOP01000001">
    <property type="protein sequence ID" value="TQL50121.1"/>
    <property type="molecule type" value="Genomic_DNA"/>
</dbReference>
<reference evidence="2 3" key="1">
    <citation type="submission" date="2019-06" db="EMBL/GenBank/DDBJ databases">
        <title>Sequencing the genomes of 1000 actinobacteria strains.</title>
        <authorList>
            <person name="Klenk H.-P."/>
        </authorList>
    </citation>
    <scope>NUCLEOTIDE SEQUENCE [LARGE SCALE GENOMIC DNA]</scope>
    <source>
        <strain evidence="2 3">DSM 12335</strain>
    </source>
</reference>
<sequence>MKHRLLVIQHQEMCPPAWFGAWVNGAGIETDVLDASSGRAIPAALPDHHGLVVLGGSMDADDEGTPWLPATRALIATTIAGRLPFLGICLGHQLAALALGGTVGRNPHGRYRGLSPFNPTAEGREDPLLRAVLPGAPAIQSNQDVVLDLPPGSRVLATFADGTVQAARFGERAWGVQFHPEANADVFAGWLDHEAPKVTPEVRAGFGELGDRVRAAESQLRRSWQPLAQRFAQVVRGSAGD</sequence>